<name>A0AAN9KW37_CANGL</name>
<sequence>MGCSRPDGIILKSLLRGFAPYSDVLGMYRDPRTFCLLVEYSSLKSLIERERRLLSKASFSTPGSYEPLHLSAIAIGACKD</sequence>
<comment type="caution">
    <text evidence="1">The sequence shown here is derived from an EMBL/GenBank/DDBJ whole genome shotgun (WGS) entry which is preliminary data.</text>
</comment>
<evidence type="ECO:0000313" key="2">
    <source>
        <dbReference type="Proteomes" id="UP001367508"/>
    </source>
</evidence>
<dbReference type="AlphaFoldDB" id="A0AAN9KW37"/>
<dbReference type="EMBL" id="JAYMYQ010000006">
    <property type="protein sequence ID" value="KAK7324086.1"/>
    <property type="molecule type" value="Genomic_DNA"/>
</dbReference>
<evidence type="ECO:0000313" key="1">
    <source>
        <dbReference type="EMBL" id="KAK7324086.1"/>
    </source>
</evidence>
<organism evidence="1 2">
    <name type="scientific">Canavalia gladiata</name>
    <name type="common">Sword bean</name>
    <name type="synonym">Dolichos gladiatus</name>
    <dbReference type="NCBI Taxonomy" id="3824"/>
    <lineage>
        <taxon>Eukaryota</taxon>
        <taxon>Viridiplantae</taxon>
        <taxon>Streptophyta</taxon>
        <taxon>Embryophyta</taxon>
        <taxon>Tracheophyta</taxon>
        <taxon>Spermatophyta</taxon>
        <taxon>Magnoliopsida</taxon>
        <taxon>eudicotyledons</taxon>
        <taxon>Gunneridae</taxon>
        <taxon>Pentapetalae</taxon>
        <taxon>rosids</taxon>
        <taxon>fabids</taxon>
        <taxon>Fabales</taxon>
        <taxon>Fabaceae</taxon>
        <taxon>Papilionoideae</taxon>
        <taxon>50 kb inversion clade</taxon>
        <taxon>NPAAA clade</taxon>
        <taxon>indigoferoid/millettioid clade</taxon>
        <taxon>Phaseoleae</taxon>
        <taxon>Canavalia</taxon>
    </lineage>
</organism>
<reference evidence="1 2" key="1">
    <citation type="submission" date="2024-01" db="EMBL/GenBank/DDBJ databases">
        <title>The genomes of 5 underutilized Papilionoideae crops provide insights into root nodulation and disease resistanc.</title>
        <authorList>
            <person name="Jiang F."/>
        </authorList>
    </citation>
    <scope>NUCLEOTIDE SEQUENCE [LARGE SCALE GENOMIC DNA]</scope>
    <source>
        <strain evidence="1">LVBAO_FW01</strain>
        <tissue evidence="1">Leaves</tissue>
    </source>
</reference>
<proteinExistence type="predicted"/>
<protein>
    <submittedName>
        <fullName evidence="1">Uncharacterized protein</fullName>
    </submittedName>
</protein>
<keyword evidence="2" id="KW-1185">Reference proteome</keyword>
<gene>
    <name evidence="1" type="ORF">VNO77_27605</name>
</gene>
<accession>A0AAN9KW37</accession>
<dbReference type="Proteomes" id="UP001367508">
    <property type="component" value="Unassembled WGS sequence"/>
</dbReference>